<dbReference type="EMBL" id="MU117983">
    <property type="protein sequence ID" value="KAF9650576.1"/>
    <property type="molecule type" value="Genomic_DNA"/>
</dbReference>
<reference evidence="1" key="1">
    <citation type="submission" date="2019-10" db="EMBL/GenBank/DDBJ databases">
        <authorList>
            <consortium name="DOE Joint Genome Institute"/>
            <person name="Kuo A."/>
            <person name="Miyauchi S."/>
            <person name="Kiss E."/>
            <person name="Drula E."/>
            <person name="Kohler A."/>
            <person name="Sanchez-Garcia M."/>
            <person name="Andreopoulos B."/>
            <person name="Barry K.W."/>
            <person name="Bonito G."/>
            <person name="Buee M."/>
            <person name="Carver A."/>
            <person name="Chen C."/>
            <person name="Cichocki N."/>
            <person name="Clum A."/>
            <person name="Culley D."/>
            <person name="Crous P.W."/>
            <person name="Fauchery L."/>
            <person name="Girlanda M."/>
            <person name="Hayes R."/>
            <person name="Keri Z."/>
            <person name="Labutti K."/>
            <person name="Lipzen A."/>
            <person name="Lombard V."/>
            <person name="Magnuson J."/>
            <person name="Maillard F."/>
            <person name="Morin E."/>
            <person name="Murat C."/>
            <person name="Nolan M."/>
            <person name="Ohm R."/>
            <person name="Pangilinan J."/>
            <person name="Pereira M."/>
            <person name="Perotto S."/>
            <person name="Peter M."/>
            <person name="Riley R."/>
            <person name="Sitrit Y."/>
            <person name="Stielow B."/>
            <person name="Szollosi G."/>
            <person name="Zifcakova L."/>
            <person name="Stursova M."/>
            <person name="Spatafora J.W."/>
            <person name="Tedersoo L."/>
            <person name="Vaario L.-M."/>
            <person name="Yamada A."/>
            <person name="Yan M."/>
            <person name="Wang P."/>
            <person name="Xu J."/>
            <person name="Bruns T."/>
            <person name="Baldrian P."/>
            <person name="Vilgalys R."/>
            <person name="Henrissat B."/>
            <person name="Grigoriev I.V."/>
            <person name="Hibbett D."/>
            <person name="Nagy L.G."/>
            <person name="Martin F.M."/>
        </authorList>
    </citation>
    <scope>NUCLEOTIDE SEQUENCE</scope>
    <source>
        <strain evidence="1">P2</strain>
    </source>
</reference>
<dbReference type="Proteomes" id="UP000886501">
    <property type="component" value="Unassembled WGS sequence"/>
</dbReference>
<accession>A0ACB6ZME3</accession>
<reference evidence="1" key="2">
    <citation type="journal article" date="2020" name="Nat. Commun.">
        <title>Large-scale genome sequencing of mycorrhizal fungi provides insights into the early evolution of symbiotic traits.</title>
        <authorList>
            <person name="Miyauchi S."/>
            <person name="Kiss E."/>
            <person name="Kuo A."/>
            <person name="Drula E."/>
            <person name="Kohler A."/>
            <person name="Sanchez-Garcia M."/>
            <person name="Morin E."/>
            <person name="Andreopoulos B."/>
            <person name="Barry K.W."/>
            <person name="Bonito G."/>
            <person name="Buee M."/>
            <person name="Carver A."/>
            <person name="Chen C."/>
            <person name="Cichocki N."/>
            <person name="Clum A."/>
            <person name="Culley D."/>
            <person name="Crous P.W."/>
            <person name="Fauchery L."/>
            <person name="Girlanda M."/>
            <person name="Hayes R.D."/>
            <person name="Keri Z."/>
            <person name="LaButti K."/>
            <person name="Lipzen A."/>
            <person name="Lombard V."/>
            <person name="Magnuson J."/>
            <person name="Maillard F."/>
            <person name="Murat C."/>
            <person name="Nolan M."/>
            <person name="Ohm R.A."/>
            <person name="Pangilinan J."/>
            <person name="Pereira M.F."/>
            <person name="Perotto S."/>
            <person name="Peter M."/>
            <person name="Pfister S."/>
            <person name="Riley R."/>
            <person name="Sitrit Y."/>
            <person name="Stielow J.B."/>
            <person name="Szollosi G."/>
            <person name="Zifcakova L."/>
            <person name="Stursova M."/>
            <person name="Spatafora J.W."/>
            <person name="Tedersoo L."/>
            <person name="Vaario L.M."/>
            <person name="Yamada A."/>
            <person name="Yan M."/>
            <person name="Wang P."/>
            <person name="Xu J."/>
            <person name="Bruns T."/>
            <person name="Baldrian P."/>
            <person name="Vilgalys R."/>
            <person name="Dunand C."/>
            <person name="Henrissat B."/>
            <person name="Grigoriev I.V."/>
            <person name="Hibbett D."/>
            <person name="Nagy L.G."/>
            <person name="Martin F.M."/>
        </authorList>
    </citation>
    <scope>NUCLEOTIDE SEQUENCE</scope>
    <source>
        <strain evidence="1">P2</strain>
    </source>
</reference>
<gene>
    <name evidence="1" type="ORF">BDM02DRAFT_3267800</name>
</gene>
<evidence type="ECO:0000313" key="1">
    <source>
        <dbReference type="EMBL" id="KAF9650576.1"/>
    </source>
</evidence>
<name>A0ACB6ZME3_THEGA</name>
<protein>
    <submittedName>
        <fullName evidence="1">Uncharacterized protein</fullName>
    </submittedName>
</protein>
<evidence type="ECO:0000313" key="2">
    <source>
        <dbReference type="Proteomes" id="UP000886501"/>
    </source>
</evidence>
<comment type="caution">
    <text evidence="1">The sequence shown here is derived from an EMBL/GenBank/DDBJ whole genome shotgun (WGS) entry which is preliminary data.</text>
</comment>
<organism evidence="1 2">
    <name type="scientific">Thelephora ganbajun</name>
    <name type="common">Ganba fungus</name>
    <dbReference type="NCBI Taxonomy" id="370292"/>
    <lineage>
        <taxon>Eukaryota</taxon>
        <taxon>Fungi</taxon>
        <taxon>Dikarya</taxon>
        <taxon>Basidiomycota</taxon>
        <taxon>Agaricomycotina</taxon>
        <taxon>Agaricomycetes</taxon>
        <taxon>Thelephorales</taxon>
        <taxon>Thelephoraceae</taxon>
        <taxon>Thelephora</taxon>
    </lineage>
</organism>
<sequence>MTVAQLEVAGSTSRLKVESSMKQSERQVRRFQTSQLPTTSLLLTKSLYPTESLPIITTLDVSSGHYPTRSSISSVQKSASSIEDELHSESESHQANAKQESGEGGTTSDFVKKLYRMLEETDTVNIVSWGPKGDCFIVKDMNEFTKSVLPRIFKHSNFASFVRQLNKYDFHKVKNSDDSQSGEQSWTFRHPEFRADRPHSLENIKRKVATSRKPPVVPYVSPAPQGPPVEYIRTIESLQAQVDHLTRAHDDMADRLRSMETNYKEVLNEMVNFQRDLGQHDLLVQNLIQHFLQVDQVMNADRMSQHALPNQNTTSTSPFFENPNTTDSFFPEQGGATLSVDDFMSDVSGGPLNIDASKDGSSFSLRTIEPPSRPDSVLTRLITSGMPPTPLAEVCPGSAFNAMLGGAASRKPEPTPSWSTTPRILVAEDDQVNRNLCTKYIQDYGCSVDLAFDGASAVNKMNIEKFDLVFMDTAMPKLEGCSATSMIRQFNRVTPIVAITSNTKPSHVMTYFTAGMNDVLEKPFSKEEVLEVLEKHLSHLKSTSTRIPSETNIRYSTMDKPSGLFPNMPLKRPWEETVATAGNPVLEKRGRY</sequence>
<proteinExistence type="predicted"/>
<keyword evidence="2" id="KW-1185">Reference proteome</keyword>